<keyword evidence="6 11" id="KW-0812">Transmembrane</keyword>
<feature type="domain" description="SWEET-like" evidence="12">
    <location>
        <begin position="477"/>
        <end position="567"/>
    </location>
</feature>
<gene>
    <name evidence="13" type="ORF">A1Q2_01057</name>
</gene>
<dbReference type="InParanoid" id="K1W700"/>
<feature type="region of interest" description="Disordered" evidence="10">
    <location>
        <begin position="1"/>
        <end position="62"/>
    </location>
</feature>
<accession>K1W700</accession>
<keyword evidence="9 11" id="KW-0472">Membrane</keyword>
<evidence type="ECO:0000256" key="3">
    <source>
        <dbReference type="ARBA" id="ARBA00004906"/>
    </source>
</evidence>
<dbReference type="STRING" id="1220162.K1W700"/>
<dbReference type="OrthoDB" id="9984778at2759"/>
<feature type="compositionally biased region" description="Pro residues" evidence="10">
    <location>
        <begin position="13"/>
        <end position="36"/>
    </location>
</feature>
<keyword evidence="13" id="KW-0436">Ligase</keyword>
<reference evidence="13 14" key="1">
    <citation type="journal article" date="2012" name="Eukaryot. Cell">
        <title>Genome sequence of the Trichosporon asahii environmental strain CBS 8904.</title>
        <authorList>
            <person name="Yang R.Y."/>
            <person name="Li H.T."/>
            <person name="Zhu H."/>
            <person name="Zhou G.P."/>
            <person name="Wang M."/>
            <person name="Wang L."/>
        </authorList>
    </citation>
    <scope>NUCLEOTIDE SEQUENCE [LARGE SCALE GENOMIC DNA]</scope>
    <source>
        <strain evidence="13 14">CBS 8904</strain>
    </source>
</reference>
<evidence type="ECO:0000313" key="13">
    <source>
        <dbReference type="EMBL" id="EKD04643.1"/>
    </source>
</evidence>
<dbReference type="Proteomes" id="UP000006757">
    <property type="component" value="Unassembled WGS sequence"/>
</dbReference>
<dbReference type="GO" id="GO:0061630">
    <property type="term" value="F:ubiquitin protein ligase activity"/>
    <property type="evidence" value="ECO:0007669"/>
    <property type="project" value="UniProtKB-EC"/>
</dbReference>
<evidence type="ECO:0000256" key="1">
    <source>
        <dbReference type="ARBA" id="ARBA00000900"/>
    </source>
</evidence>
<dbReference type="Pfam" id="PF11145">
    <property type="entry name" value="DUF2921"/>
    <property type="match status" value="1"/>
</dbReference>
<comment type="caution">
    <text evidence="13">The sequence shown here is derived from an EMBL/GenBank/DDBJ whole genome shotgun (WGS) entry which is preliminary data.</text>
</comment>
<evidence type="ECO:0000256" key="2">
    <source>
        <dbReference type="ARBA" id="ARBA00004127"/>
    </source>
</evidence>
<evidence type="ECO:0000259" key="12">
    <source>
        <dbReference type="Pfam" id="PF11145"/>
    </source>
</evidence>
<evidence type="ECO:0000256" key="11">
    <source>
        <dbReference type="SAM" id="Phobius"/>
    </source>
</evidence>
<feature type="region of interest" description="Disordered" evidence="10">
    <location>
        <begin position="402"/>
        <end position="428"/>
    </location>
</feature>
<dbReference type="AlphaFoldDB" id="K1W700"/>
<comment type="subcellular location">
    <subcellularLocation>
        <location evidence="2">Endomembrane system</location>
        <topology evidence="2">Multi-pass membrane protein</topology>
    </subcellularLocation>
</comment>
<feature type="transmembrane region" description="Helical" evidence="11">
    <location>
        <begin position="438"/>
        <end position="457"/>
    </location>
</feature>
<evidence type="ECO:0000313" key="14">
    <source>
        <dbReference type="Proteomes" id="UP000006757"/>
    </source>
</evidence>
<feature type="transmembrane region" description="Helical" evidence="11">
    <location>
        <begin position="490"/>
        <end position="517"/>
    </location>
</feature>
<evidence type="ECO:0000256" key="4">
    <source>
        <dbReference type="ARBA" id="ARBA00012483"/>
    </source>
</evidence>
<evidence type="ECO:0000256" key="9">
    <source>
        <dbReference type="ARBA" id="ARBA00023136"/>
    </source>
</evidence>
<dbReference type="HOGENOM" id="CLU_433598_0_0_1"/>
<evidence type="ECO:0000256" key="5">
    <source>
        <dbReference type="ARBA" id="ARBA00022679"/>
    </source>
</evidence>
<keyword evidence="8 11" id="KW-1133">Transmembrane helix</keyword>
<dbReference type="GO" id="GO:0012505">
    <property type="term" value="C:endomembrane system"/>
    <property type="evidence" value="ECO:0007669"/>
    <property type="project" value="UniProtKB-SubCell"/>
</dbReference>
<evidence type="ECO:0000256" key="6">
    <source>
        <dbReference type="ARBA" id="ARBA00022692"/>
    </source>
</evidence>
<comment type="catalytic activity">
    <reaction evidence="1">
        <text>S-ubiquitinyl-[E2 ubiquitin-conjugating enzyme]-L-cysteine + [acceptor protein]-L-lysine = [E2 ubiquitin-conjugating enzyme]-L-cysteine + N(6)-ubiquitinyl-[acceptor protein]-L-lysine.</text>
        <dbReference type="EC" id="2.3.2.27"/>
    </reaction>
</comment>
<name>K1W700_TRIAC</name>
<evidence type="ECO:0000256" key="7">
    <source>
        <dbReference type="ARBA" id="ARBA00022786"/>
    </source>
</evidence>
<keyword evidence="5" id="KW-0808">Transferase</keyword>
<sequence length="631" mass="69184">MSDQDRAERGEAAPPPPPAPPAAPPTAAPTDPPPPATDGAAVITPPNQAFPGVFVGERPPSPPRQSITSMLILTMFFFLMGNGNSPQIINDDGTPRITELDIIREQVDEYEGYLNGTGNWTEPDHLNHAKAAAAEMPFFTNITGGYRQAEVEVIDLLSPTPAKGSTFFAHQRISSLNQSWWNETNAAWLRGEFDWKGVSQWDMNLNERRVEAATNTTASGVPTAEDWNWVKGTVTLSGTQTIEYDVFGLHHVPNGTYELYGQPQHTRIDIRNIPRLYPDHHNTTARLIMAELKKELRFREHQLVTPDAKGDDPTTTTCPLLMYMSVPPLPPGVDPKEVEAYHKELAEPSGLLWSLPKPPQYWQNNGFGIVAIADQCGVALGVDKGRGVGVGDFNRKTINSPRAVAPRAPDGEHADAVNAGQGEPVDHRPHGHLRYTSLPLLVPAFLIFCTAIVFGPAPERAPQRDEDEDEPRGFFARISHAFYTHAPLRWIAGIAALLLLFQIILIPNVIPFILFIMHSTWVPQIWRNARRGSANALQHGFVLGTAAGRLALPLCEYSSQANLLTNDRRPCMPGQRLLHRQRAMDLAARAVAGRADSAPVRAGPFRARVLPPEAIPGRAGVRLSPNPRAAG</sequence>
<evidence type="ECO:0000256" key="8">
    <source>
        <dbReference type="ARBA" id="ARBA00022989"/>
    </source>
</evidence>
<dbReference type="EMBL" id="AMBO01000217">
    <property type="protein sequence ID" value="EKD04643.1"/>
    <property type="molecule type" value="Genomic_DNA"/>
</dbReference>
<evidence type="ECO:0000256" key="10">
    <source>
        <dbReference type="SAM" id="MobiDB-lite"/>
    </source>
</evidence>
<dbReference type="GO" id="GO:0016874">
    <property type="term" value="F:ligase activity"/>
    <property type="evidence" value="ECO:0007669"/>
    <property type="project" value="UniProtKB-KW"/>
</dbReference>
<keyword evidence="7" id="KW-0833">Ubl conjugation pathway</keyword>
<dbReference type="InterPro" id="IPR021319">
    <property type="entry name" value="DUF2921"/>
</dbReference>
<organism evidence="13 14">
    <name type="scientific">Trichosporon asahii var. asahii (strain CBS 8904)</name>
    <name type="common">Yeast</name>
    <dbReference type="NCBI Taxonomy" id="1220162"/>
    <lineage>
        <taxon>Eukaryota</taxon>
        <taxon>Fungi</taxon>
        <taxon>Dikarya</taxon>
        <taxon>Basidiomycota</taxon>
        <taxon>Agaricomycotina</taxon>
        <taxon>Tremellomycetes</taxon>
        <taxon>Trichosporonales</taxon>
        <taxon>Trichosporonaceae</taxon>
        <taxon>Trichosporon</taxon>
    </lineage>
</organism>
<proteinExistence type="predicted"/>
<dbReference type="eggNOG" id="KOG0828">
    <property type="taxonomic scope" value="Eukaryota"/>
</dbReference>
<protein>
    <recommendedName>
        <fullName evidence="4">RING-type E3 ubiquitin transferase</fullName>
        <ecNumber evidence="4">2.3.2.27</ecNumber>
    </recommendedName>
</protein>
<feature type="compositionally biased region" description="Basic and acidic residues" evidence="10">
    <location>
        <begin position="1"/>
        <end position="11"/>
    </location>
</feature>
<comment type="pathway">
    <text evidence="3">Protein modification; protein ubiquitination.</text>
</comment>
<dbReference type="EC" id="2.3.2.27" evidence="4"/>
<keyword evidence="14" id="KW-1185">Reference proteome</keyword>